<dbReference type="InterPro" id="IPR036291">
    <property type="entry name" value="NAD(P)-bd_dom_sf"/>
</dbReference>
<comment type="function">
    <text evidence="6">Catalyzes the NADPH-dependent reduction of ketopantoate into pantoic acid.</text>
</comment>
<evidence type="ECO:0000259" key="8">
    <source>
        <dbReference type="Pfam" id="PF08546"/>
    </source>
</evidence>
<keyword evidence="10" id="KW-1185">Reference proteome</keyword>
<comment type="similarity">
    <text evidence="1 6">Belongs to the ketopantoate reductase family.</text>
</comment>
<dbReference type="InterPro" id="IPR013328">
    <property type="entry name" value="6PGD_dom2"/>
</dbReference>
<dbReference type="Gene3D" id="1.10.1040.10">
    <property type="entry name" value="N-(1-d-carboxylethyl)-l-norvaline Dehydrogenase, domain 2"/>
    <property type="match status" value="1"/>
</dbReference>
<sequence>MANRPVYILGLGSIGSFIAQSLRSLAVPPPVTLLVHRQSLFKELSANDWKLGLRVGEAGALKQSSGFNAELLGKTNSSTSPIRDLIVAVKASATVTALEPFKDRIGRDTTICLFQNGLGQIDDLNERLFPDPSTRPTYMCGVIRHGVYLKSASEAILSGPNGCVDVGFVDGDSTRRDRFLVDTLVRSPILRCTELRKADLIKVQLLKLATNCVLNPLTALLDVRNGELLENSALQPLQRQLLEEISAVFQNLPEMKNLDYDRSQFSVTSLETTLHDTVEKTAHNSSSMREDVRKGRSTEIDNINGWIVKRGKELGIDCPVNTCLTQLILAKNR</sequence>
<dbReference type="AlphaFoldDB" id="A0AAD6CNV8"/>
<accession>A0AAD6CNV8</accession>
<dbReference type="GO" id="GO:0015940">
    <property type="term" value="P:pantothenate biosynthetic process"/>
    <property type="evidence" value="ECO:0007669"/>
    <property type="project" value="InterPro"/>
</dbReference>
<name>A0AAD6CNV8_9EURO</name>
<keyword evidence="3 6" id="KW-0521">NADP</keyword>
<feature type="domain" description="Ketopantoate reductase C-terminal" evidence="8">
    <location>
        <begin position="200"/>
        <end position="331"/>
    </location>
</feature>
<dbReference type="Pfam" id="PF02558">
    <property type="entry name" value="ApbA"/>
    <property type="match status" value="1"/>
</dbReference>
<dbReference type="PANTHER" id="PTHR43765">
    <property type="entry name" value="2-DEHYDROPANTOATE 2-REDUCTASE-RELATED"/>
    <property type="match status" value="1"/>
</dbReference>
<dbReference type="Pfam" id="PF08546">
    <property type="entry name" value="ApbA_C"/>
    <property type="match status" value="1"/>
</dbReference>
<organism evidence="9 10">
    <name type="scientific">Penicillium frequentans</name>
    <dbReference type="NCBI Taxonomy" id="3151616"/>
    <lineage>
        <taxon>Eukaryota</taxon>
        <taxon>Fungi</taxon>
        <taxon>Dikarya</taxon>
        <taxon>Ascomycota</taxon>
        <taxon>Pezizomycotina</taxon>
        <taxon>Eurotiomycetes</taxon>
        <taxon>Eurotiomycetidae</taxon>
        <taxon>Eurotiales</taxon>
        <taxon>Aspergillaceae</taxon>
        <taxon>Penicillium</taxon>
    </lineage>
</organism>
<dbReference type="InterPro" id="IPR013752">
    <property type="entry name" value="KPA_reductase"/>
</dbReference>
<evidence type="ECO:0000256" key="2">
    <source>
        <dbReference type="ARBA" id="ARBA00013014"/>
    </source>
</evidence>
<dbReference type="SUPFAM" id="SSF51735">
    <property type="entry name" value="NAD(P)-binding Rossmann-fold domains"/>
    <property type="match status" value="1"/>
</dbReference>
<keyword evidence="4 6" id="KW-0560">Oxidoreductase</keyword>
<evidence type="ECO:0000313" key="9">
    <source>
        <dbReference type="EMBL" id="KAJ5532285.1"/>
    </source>
</evidence>
<dbReference type="InterPro" id="IPR003710">
    <property type="entry name" value="ApbA"/>
</dbReference>
<evidence type="ECO:0000259" key="7">
    <source>
        <dbReference type="Pfam" id="PF02558"/>
    </source>
</evidence>
<dbReference type="SUPFAM" id="SSF48179">
    <property type="entry name" value="6-phosphogluconate dehydrogenase C-terminal domain-like"/>
    <property type="match status" value="1"/>
</dbReference>
<comment type="caution">
    <text evidence="9">The sequence shown here is derived from an EMBL/GenBank/DDBJ whole genome shotgun (WGS) entry which is preliminary data.</text>
</comment>
<dbReference type="InterPro" id="IPR008927">
    <property type="entry name" value="6-PGluconate_DH-like_C_sf"/>
</dbReference>
<dbReference type="InterPro" id="IPR050838">
    <property type="entry name" value="Ketopantoate_reductase"/>
</dbReference>
<evidence type="ECO:0000256" key="6">
    <source>
        <dbReference type="RuleBase" id="RU362068"/>
    </source>
</evidence>
<dbReference type="GO" id="GO:0050661">
    <property type="term" value="F:NADP binding"/>
    <property type="evidence" value="ECO:0007669"/>
    <property type="project" value="TreeGrafter"/>
</dbReference>
<dbReference type="GO" id="GO:0005739">
    <property type="term" value="C:mitochondrion"/>
    <property type="evidence" value="ECO:0007669"/>
    <property type="project" value="TreeGrafter"/>
</dbReference>
<dbReference type="GO" id="GO:0008677">
    <property type="term" value="F:2-dehydropantoate 2-reductase activity"/>
    <property type="evidence" value="ECO:0007669"/>
    <property type="project" value="UniProtKB-EC"/>
</dbReference>
<dbReference type="Proteomes" id="UP001220324">
    <property type="component" value="Unassembled WGS sequence"/>
</dbReference>
<dbReference type="EMBL" id="JAQIZZ010000007">
    <property type="protein sequence ID" value="KAJ5532285.1"/>
    <property type="molecule type" value="Genomic_DNA"/>
</dbReference>
<protein>
    <recommendedName>
        <fullName evidence="2 6">2-dehydropantoate 2-reductase</fullName>
        <ecNumber evidence="2 6">1.1.1.169</ecNumber>
    </recommendedName>
    <alternativeName>
        <fullName evidence="5 6">Ketopantoate reductase</fullName>
    </alternativeName>
</protein>
<evidence type="ECO:0000256" key="3">
    <source>
        <dbReference type="ARBA" id="ARBA00022857"/>
    </source>
</evidence>
<proteinExistence type="inferred from homology"/>
<evidence type="ECO:0000256" key="1">
    <source>
        <dbReference type="ARBA" id="ARBA00007870"/>
    </source>
</evidence>
<evidence type="ECO:0000256" key="5">
    <source>
        <dbReference type="ARBA" id="ARBA00032024"/>
    </source>
</evidence>
<dbReference type="EC" id="1.1.1.169" evidence="2 6"/>
<reference evidence="9 10" key="1">
    <citation type="journal article" date="2023" name="IMA Fungus">
        <title>Comparative genomic study of the Penicillium genus elucidates a diverse pangenome and 15 lateral gene transfer events.</title>
        <authorList>
            <person name="Petersen C."/>
            <person name="Sorensen T."/>
            <person name="Nielsen M.R."/>
            <person name="Sondergaard T.E."/>
            <person name="Sorensen J.L."/>
            <person name="Fitzpatrick D.A."/>
            <person name="Frisvad J.C."/>
            <person name="Nielsen K.L."/>
        </authorList>
    </citation>
    <scope>NUCLEOTIDE SEQUENCE [LARGE SCALE GENOMIC DNA]</scope>
    <source>
        <strain evidence="9 10">IBT 35679</strain>
    </source>
</reference>
<comment type="catalytic activity">
    <reaction evidence="6">
        <text>(R)-pantoate + NADP(+) = 2-dehydropantoate + NADPH + H(+)</text>
        <dbReference type="Rhea" id="RHEA:16233"/>
        <dbReference type="ChEBI" id="CHEBI:11561"/>
        <dbReference type="ChEBI" id="CHEBI:15378"/>
        <dbReference type="ChEBI" id="CHEBI:15980"/>
        <dbReference type="ChEBI" id="CHEBI:57783"/>
        <dbReference type="ChEBI" id="CHEBI:58349"/>
        <dbReference type="EC" id="1.1.1.169"/>
    </reaction>
</comment>
<dbReference type="Gene3D" id="3.40.50.720">
    <property type="entry name" value="NAD(P)-binding Rossmann-like Domain"/>
    <property type="match status" value="1"/>
</dbReference>
<dbReference type="PANTHER" id="PTHR43765:SF2">
    <property type="entry name" value="2-DEHYDROPANTOATE 2-REDUCTASE"/>
    <property type="match status" value="1"/>
</dbReference>
<dbReference type="NCBIfam" id="TIGR00745">
    <property type="entry name" value="apbA_panE"/>
    <property type="match status" value="1"/>
</dbReference>
<dbReference type="InterPro" id="IPR013332">
    <property type="entry name" value="KPR_N"/>
</dbReference>
<evidence type="ECO:0000313" key="10">
    <source>
        <dbReference type="Proteomes" id="UP001220324"/>
    </source>
</evidence>
<evidence type="ECO:0000256" key="4">
    <source>
        <dbReference type="ARBA" id="ARBA00023002"/>
    </source>
</evidence>
<feature type="domain" description="Ketopantoate reductase N-terminal" evidence="7">
    <location>
        <begin position="6"/>
        <end position="168"/>
    </location>
</feature>
<gene>
    <name evidence="9" type="ORF">N7494_008837</name>
</gene>